<dbReference type="PANTHER" id="PTHR10359:SF19">
    <property type="entry name" value="DNA REPAIR GLYCOSYLASE MJ1434-RELATED"/>
    <property type="match status" value="1"/>
</dbReference>
<dbReference type="AlphaFoldDB" id="A0A948RT96"/>
<evidence type="ECO:0000256" key="2">
    <source>
        <dbReference type="ARBA" id="ARBA00022723"/>
    </source>
</evidence>
<proteinExistence type="predicted"/>
<dbReference type="InterPro" id="IPR003265">
    <property type="entry name" value="HhH-GPD_domain"/>
</dbReference>
<keyword evidence="6" id="KW-0255">Endonuclease</keyword>
<dbReference type="EMBL" id="JAHJDP010000023">
    <property type="protein sequence ID" value="MBU2690156.1"/>
    <property type="molecule type" value="Genomic_DNA"/>
</dbReference>
<name>A0A948RT96_UNCEI</name>
<dbReference type="InterPro" id="IPR011257">
    <property type="entry name" value="DNA_glycosylase"/>
</dbReference>
<dbReference type="SUPFAM" id="SSF48150">
    <property type="entry name" value="DNA-glycosylase"/>
    <property type="match status" value="1"/>
</dbReference>
<evidence type="ECO:0000256" key="3">
    <source>
        <dbReference type="ARBA" id="ARBA00023004"/>
    </source>
</evidence>
<dbReference type="GO" id="GO:0046872">
    <property type="term" value="F:metal ion binding"/>
    <property type="evidence" value="ECO:0007669"/>
    <property type="project" value="UniProtKB-KW"/>
</dbReference>
<gene>
    <name evidence="6" type="ORF">KJ970_04450</name>
</gene>
<evidence type="ECO:0000256" key="1">
    <source>
        <dbReference type="ARBA" id="ARBA00022485"/>
    </source>
</evidence>
<evidence type="ECO:0000259" key="5">
    <source>
        <dbReference type="SMART" id="SM00478"/>
    </source>
</evidence>
<dbReference type="Gene3D" id="1.10.1670.10">
    <property type="entry name" value="Helix-hairpin-Helix base-excision DNA repair enzymes (C-terminal)"/>
    <property type="match status" value="1"/>
</dbReference>
<reference evidence="6" key="1">
    <citation type="submission" date="2021-05" db="EMBL/GenBank/DDBJ databases">
        <title>Energy efficiency and biological interactions define the core microbiome of deep oligotrophic groundwater.</title>
        <authorList>
            <person name="Mehrshad M."/>
            <person name="Lopez-Fernandez M."/>
            <person name="Bell E."/>
            <person name="Bernier-Latmani R."/>
            <person name="Bertilsson S."/>
            <person name="Dopson M."/>
        </authorList>
    </citation>
    <scope>NUCLEOTIDE SEQUENCE</scope>
    <source>
        <strain evidence="6">Modern_marine.mb.64</strain>
    </source>
</reference>
<keyword evidence="1" id="KW-0004">4Fe-4S</keyword>
<dbReference type="GO" id="GO:0051539">
    <property type="term" value="F:4 iron, 4 sulfur cluster binding"/>
    <property type="evidence" value="ECO:0007669"/>
    <property type="project" value="UniProtKB-KW"/>
</dbReference>
<evidence type="ECO:0000313" key="6">
    <source>
        <dbReference type="EMBL" id="MBU2690156.1"/>
    </source>
</evidence>
<protein>
    <submittedName>
        <fullName evidence="6">Endonuclease III domain-containing protein</fullName>
    </submittedName>
</protein>
<keyword evidence="2" id="KW-0479">Metal-binding</keyword>
<dbReference type="CDD" id="cd00056">
    <property type="entry name" value="ENDO3c"/>
    <property type="match status" value="1"/>
</dbReference>
<keyword evidence="4" id="KW-0411">Iron-sulfur</keyword>
<dbReference type="Proteomes" id="UP000777784">
    <property type="component" value="Unassembled WGS sequence"/>
</dbReference>
<dbReference type="GO" id="GO:0006284">
    <property type="term" value="P:base-excision repair"/>
    <property type="evidence" value="ECO:0007669"/>
    <property type="project" value="InterPro"/>
</dbReference>
<sequence length="227" mass="25896">MKSDQLFEVYQRLRDANGCLNWWPGRTRLEIIIGAILTQNTAWTNVEKALQNLKTEPCLNLAALRSIPEDDLARIIRPSGAFRQKARKLKSFVQFMDESYEGSLRRMARTDTSKLRGELLSIWGIGPETADSILLYAFDRPVFVVDTYTKRVTTRHKWAPGSIGYPDLQNFFMNRLPSDIELYNDFHAQIVWLGKNYCKAKPSCVGCPLEDLLPGVARNIKGGRNNV</sequence>
<comment type="caution">
    <text evidence="6">The sequence shown here is derived from an EMBL/GenBank/DDBJ whole genome shotgun (WGS) entry which is preliminary data.</text>
</comment>
<feature type="domain" description="HhH-GPD" evidence="5">
    <location>
        <begin position="37"/>
        <end position="196"/>
    </location>
</feature>
<dbReference type="Pfam" id="PF00730">
    <property type="entry name" value="HhH-GPD"/>
    <property type="match status" value="1"/>
</dbReference>
<evidence type="ECO:0000256" key="4">
    <source>
        <dbReference type="ARBA" id="ARBA00023014"/>
    </source>
</evidence>
<dbReference type="Gene3D" id="1.10.340.30">
    <property type="entry name" value="Hypothetical protein, domain 2"/>
    <property type="match status" value="1"/>
</dbReference>
<keyword evidence="6" id="KW-0378">Hydrolase</keyword>
<keyword evidence="6" id="KW-0540">Nuclease</keyword>
<dbReference type="PANTHER" id="PTHR10359">
    <property type="entry name" value="A/G-SPECIFIC ADENINE GLYCOSYLASE/ENDONUCLEASE III"/>
    <property type="match status" value="1"/>
</dbReference>
<accession>A0A948RT96</accession>
<dbReference type="InterPro" id="IPR023170">
    <property type="entry name" value="HhH_base_excis_C"/>
</dbReference>
<dbReference type="SMART" id="SM00478">
    <property type="entry name" value="ENDO3c"/>
    <property type="match status" value="1"/>
</dbReference>
<organism evidence="6 7">
    <name type="scientific">Eiseniibacteriota bacterium</name>
    <dbReference type="NCBI Taxonomy" id="2212470"/>
    <lineage>
        <taxon>Bacteria</taxon>
        <taxon>Candidatus Eiseniibacteriota</taxon>
    </lineage>
</organism>
<dbReference type="GO" id="GO:0004519">
    <property type="term" value="F:endonuclease activity"/>
    <property type="evidence" value="ECO:0007669"/>
    <property type="project" value="UniProtKB-KW"/>
</dbReference>
<keyword evidence="3" id="KW-0408">Iron</keyword>
<dbReference type="PIRSF" id="PIRSF001435">
    <property type="entry name" value="Nth"/>
    <property type="match status" value="1"/>
</dbReference>
<evidence type="ECO:0000313" key="7">
    <source>
        <dbReference type="Proteomes" id="UP000777784"/>
    </source>
</evidence>